<evidence type="ECO:0000313" key="3">
    <source>
        <dbReference type="Proteomes" id="UP001229651"/>
    </source>
</evidence>
<dbReference type="EMBL" id="JAUSUT010000001">
    <property type="protein sequence ID" value="MDQ0380624.1"/>
    <property type="molecule type" value="Genomic_DNA"/>
</dbReference>
<dbReference type="Pfam" id="PF11706">
    <property type="entry name" value="zf-CGNR"/>
    <property type="match status" value="1"/>
</dbReference>
<dbReference type="SUPFAM" id="SSF160904">
    <property type="entry name" value="Jann2411-like"/>
    <property type="match status" value="1"/>
</dbReference>
<dbReference type="Gene3D" id="1.10.3300.10">
    <property type="entry name" value="Jann2411-like domain"/>
    <property type="match status" value="1"/>
</dbReference>
<evidence type="ECO:0000313" key="2">
    <source>
        <dbReference type="EMBL" id="MDQ0380624.1"/>
    </source>
</evidence>
<dbReference type="InterPro" id="IPR023286">
    <property type="entry name" value="ABATE_dom_sf"/>
</dbReference>
<feature type="domain" description="Zinc finger CGNR" evidence="1">
    <location>
        <begin position="128"/>
        <end position="171"/>
    </location>
</feature>
<evidence type="ECO:0000259" key="1">
    <source>
        <dbReference type="Pfam" id="PF11706"/>
    </source>
</evidence>
<dbReference type="InterPro" id="IPR010852">
    <property type="entry name" value="ABATE"/>
</dbReference>
<dbReference type="InterPro" id="IPR021005">
    <property type="entry name" value="Znf_CGNR"/>
</dbReference>
<reference evidence="2 3" key="1">
    <citation type="submission" date="2023-07" db="EMBL/GenBank/DDBJ databases">
        <title>Sequencing the genomes of 1000 actinobacteria strains.</title>
        <authorList>
            <person name="Klenk H.-P."/>
        </authorList>
    </citation>
    <scope>NUCLEOTIDE SEQUENCE [LARGE SCALE GENOMIC DNA]</scope>
    <source>
        <strain evidence="2 3">DSM 45805</strain>
    </source>
</reference>
<comment type="caution">
    <text evidence="2">The sequence shown here is derived from an EMBL/GenBank/DDBJ whole genome shotgun (WGS) entry which is preliminary data.</text>
</comment>
<sequence length="171" mass="18575">MASSRPAAPAELLPLQLFGNSARLLYDEDNLSSPDEATGWLASHGFGEPALDSPSLERLVRFRETLRDHLGGQDVTAALNSFAAAAVAGPRWSAGGPALAAAGTGGDELIARLLDILFRAEVTGRARRLKPCRAPECRWLFWDRSPAGNGVWCTMDICGARHKMRTYRSRR</sequence>
<proteinExistence type="predicted"/>
<protein>
    <submittedName>
        <fullName evidence="2">RNA-binding Zn ribbon-like protein</fullName>
    </submittedName>
</protein>
<dbReference type="Proteomes" id="UP001229651">
    <property type="component" value="Unassembled WGS sequence"/>
</dbReference>
<organism evidence="2 3">
    <name type="scientific">Amycolatopsis thermophila</name>
    <dbReference type="NCBI Taxonomy" id="206084"/>
    <lineage>
        <taxon>Bacteria</taxon>
        <taxon>Bacillati</taxon>
        <taxon>Actinomycetota</taxon>
        <taxon>Actinomycetes</taxon>
        <taxon>Pseudonocardiales</taxon>
        <taxon>Pseudonocardiaceae</taxon>
        <taxon>Amycolatopsis</taxon>
    </lineage>
</organism>
<dbReference type="RefSeq" id="WP_306994714.1">
    <property type="nucleotide sequence ID" value="NZ_JAUSUT010000001.1"/>
</dbReference>
<accession>A0ABU0EZ82</accession>
<dbReference type="PANTHER" id="PTHR35525">
    <property type="entry name" value="BLL6575 PROTEIN"/>
    <property type="match status" value="1"/>
</dbReference>
<dbReference type="Pfam" id="PF07336">
    <property type="entry name" value="ABATE"/>
    <property type="match status" value="1"/>
</dbReference>
<keyword evidence="3" id="KW-1185">Reference proteome</keyword>
<name>A0ABU0EZ82_9PSEU</name>
<dbReference type="PANTHER" id="PTHR35525:SF3">
    <property type="entry name" value="BLL6575 PROTEIN"/>
    <property type="match status" value="1"/>
</dbReference>
<gene>
    <name evidence="2" type="ORF">FB470_004618</name>
</gene>